<keyword evidence="2 6" id="KW-0645">Protease</keyword>
<dbReference type="Pfam" id="PF00089">
    <property type="entry name" value="Trypsin"/>
    <property type="match status" value="1"/>
</dbReference>
<comment type="caution">
    <text evidence="9">The sequence shown here is derived from an EMBL/GenBank/DDBJ whole genome shotgun (WGS) entry which is preliminary data.</text>
</comment>
<dbReference type="InterPro" id="IPR008256">
    <property type="entry name" value="Peptidase_S1B"/>
</dbReference>
<evidence type="ECO:0000256" key="2">
    <source>
        <dbReference type="ARBA" id="ARBA00022670"/>
    </source>
</evidence>
<proteinExistence type="inferred from homology"/>
<keyword evidence="5 6" id="KW-0720">Serine protease</keyword>
<dbReference type="InterPro" id="IPR001254">
    <property type="entry name" value="Trypsin_dom"/>
</dbReference>
<dbReference type="EMBL" id="LPXO01000006">
    <property type="protein sequence ID" value="KUF10627.1"/>
    <property type="molecule type" value="Genomic_DNA"/>
</dbReference>
<evidence type="ECO:0000256" key="6">
    <source>
        <dbReference type="RuleBase" id="RU004296"/>
    </source>
</evidence>
<sequence length="263" mass="27642">MRAILAVGLWVWAAAAGAQGLFTMESNQDGRAWEAVGRLEIAGEAFCTGALIAPELVLTAAHCLYDPGTGARVPVDDIQFLAGWRNGRAAAYRRIRKAVPHPDYVFAEAADVARVGTDLALIELQHPIRNTTILPFATEAAPEAGASVGVVSYAHDRSEAPALQDLCRVMARQSGMLVLSCAVDFGASGSPVFRFDLEGTPRIVSVVSAKAEANGAPVSLATDLDGPLQIVKLALARQGDPGAGLERMPAGSRRETGAKFIKP</sequence>
<dbReference type="InterPro" id="IPR043504">
    <property type="entry name" value="Peptidase_S1_PA_chymotrypsin"/>
</dbReference>
<protein>
    <recommendedName>
        <fullName evidence="6">Serine protease</fullName>
        <ecNumber evidence="6">3.4.21.-</ecNumber>
    </recommendedName>
</protein>
<gene>
    <name evidence="9" type="ORF">AVJ23_12200</name>
</gene>
<evidence type="ECO:0000313" key="9">
    <source>
        <dbReference type="EMBL" id="KUF10627.1"/>
    </source>
</evidence>
<feature type="chain" id="PRO_5006987797" description="Serine protease" evidence="6">
    <location>
        <begin position="19"/>
        <end position="263"/>
    </location>
</feature>
<dbReference type="PROSITE" id="PS50240">
    <property type="entry name" value="TRYPSIN_DOM"/>
    <property type="match status" value="1"/>
</dbReference>
<dbReference type="PROSITE" id="PS00134">
    <property type="entry name" value="TRYPSIN_HIS"/>
    <property type="match status" value="1"/>
</dbReference>
<organism evidence="9 10">
    <name type="scientific">Pseudoponticoccus marisrubri</name>
    <dbReference type="NCBI Taxonomy" id="1685382"/>
    <lineage>
        <taxon>Bacteria</taxon>
        <taxon>Pseudomonadati</taxon>
        <taxon>Pseudomonadota</taxon>
        <taxon>Alphaproteobacteria</taxon>
        <taxon>Rhodobacterales</taxon>
        <taxon>Roseobacteraceae</taxon>
        <taxon>Pseudoponticoccus</taxon>
    </lineage>
</organism>
<reference evidence="9 10" key="1">
    <citation type="submission" date="2015-12" db="EMBL/GenBank/DDBJ databases">
        <authorList>
            <person name="Shamseldin A."/>
            <person name="Moawad H."/>
            <person name="Abd El-Rahim W.M."/>
            <person name="Sadowsky M.J."/>
        </authorList>
    </citation>
    <scope>NUCLEOTIDE SEQUENCE [LARGE SCALE GENOMIC DNA]</scope>
    <source>
        <strain evidence="9 10">SJ5A-1</strain>
    </source>
</reference>
<dbReference type="InterPro" id="IPR009003">
    <property type="entry name" value="Peptidase_S1_PA"/>
</dbReference>
<dbReference type="PANTHER" id="PTHR15462">
    <property type="entry name" value="SERINE PROTEASE"/>
    <property type="match status" value="1"/>
</dbReference>
<evidence type="ECO:0000256" key="1">
    <source>
        <dbReference type="ARBA" id="ARBA00008764"/>
    </source>
</evidence>
<feature type="signal peptide" evidence="6">
    <location>
        <begin position="1"/>
        <end position="18"/>
    </location>
</feature>
<dbReference type="GO" id="GO:0004252">
    <property type="term" value="F:serine-type endopeptidase activity"/>
    <property type="evidence" value="ECO:0007669"/>
    <property type="project" value="InterPro"/>
</dbReference>
<feature type="domain" description="Peptidase S1" evidence="8">
    <location>
        <begin position="15"/>
        <end position="263"/>
    </location>
</feature>
<dbReference type="PRINTS" id="PR00839">
    <property type="entry name" value="V8PROTEASE"/>
</dbReference>
<dbReference type="Proteomes" id="UP000054396">
    <property type="component" value="Unassembled WGS sequence"/>
</dbReference>
<dbReference type="STRING" id="1685382.AVJ23_12200"/>
<evidence type="ECO:0000256" key="7">
    <source>
        <dbReference type="SAM" id="MobiDB-lite"/>
    </source>
</evidence>
<evidence type="ECO:0000256" key="3">
    <source>
        <dbReference type="ARBA" id="ARBA00022729"/>
    </source>
</evidence>
<dbReference type="EC" id="3.4.21.-" evidence="6"/>
<keyword evidence="10" id="KW-1185">Reference proteome</keyword>
<dbReference type="InterPro" id="IPR050966">
    <property type="entry name" value="Glutamyl_endopeptidase"/>
</dbReference>
<comment type="similarity">
    <text evidence="1 6">Belongs to the peptidase S1B family.</text>
</comment>
<evidence type="ECO:0000259" key="8">
    <source>
        <dbReference type="PROSITE" id="PS50240"/>
    </source>
</evidence>
<evidence type="ECO:0000256" key="4">
    <source>
        <dbReference type="ARBA" id="ARBA00022801"/>
    </source>
</evidence>
<dbReference type="GO" id="GO:0006508">
    <property type="term" value="P:proteolysis"/>
    <property type="evidence" value="ECO:0007669"/>
    <property type="project" value="UniProtKB-KW"/>
</dbReference>
<dbReference type="InterPro" id="IPR018114">
    <property type="entry name" value="TRYPSIN_HIS"/>
</dbReference>
<dbReference type="SUPFAM" id="SSF50494">
    <property type="entry name" value="Trypsin-like serine proteases"/>
    <property type="match status" value="1"/>
</dbReference>
<evidence type="ECO:0000256" key="5">
    <source>
        <dbReference type="ARBA" id="ARBA00022825"/>
    </source>
</evidence>
<dbReference type="Gene3D" id="2.40.10.10">
    <property type="entry name" value="Trypsin-like serine proteases"/>
    <property type="match status" value="2"/>
</dbReference>
<feature type="region of interest" description="Disordered" evidence="7">
    <location>
        <begin position="240"/>
        <end position="263"/>
    </location>
</feature>
<keyword evidence="3 6" id="KW-0732">Signal</keyword>
<name>A0A0W7WJ13_9RHOB</name>
<keyword evidence="4 6" id="KW-0378">Hydrolase</keyword>
<dbReference type="PANTHER" id="PTHR15462:SF8">
    <property type="entry name" value="SERINE PROTEASE"/>
    <property type="match status" value="1"/>
</dbReference>
<evidence type="ECO:0000313" key="10">
    <source>
        <dbReference type="Proteomes" id="UP000054396"/>
    </source>
</evidence>
<accession>A0A0W7WJ13</accession>
<dbReference type="AlphaFoldDB" id="A0A0W7WJ13"/>